<evidence type="ECO:0000256" key="1">
    <source>
        <dbReference type="ARBA" id="ARBA00004653"/>
    </source>
</evidence>
<dbReference type="GO" id="GO:0005783">
    <property type="term" value="C:endoplasmic reticulum"/>
    <property type="evidence" value="ECO:0007669"/>
    <property type="project" value="TreeGrafter"/>
</dbReference>
<dbReference type="STRING" id="857566.A0A1E3PMP3"/>
<evidence type="ECO:0000256" key="5">
    <source>
        <dbReference type="ARBA" id="ARBA00023136"/>
    </source>
</evidence>
<comment type="subcellular location">
    <subcellularLocation>
        <location evidence="1">Golgi apparatus membrane</location>
        <topology evidence="1">Multi-pass membrane protein</topology>
    </subcellularLocation>
</comment>
<reference evidence="8 9" key="1">
    <citation type="journal article" date="2016" name="Proc. Natl. Acad. Sci. U.S.A.">
        <title>Comparative genomics of biotechnologically important yeasts.</title>
        <authorList>
            <person name="Riley R."/>
            <person name="Haridas S."/>
            <person name="Wolfe K.H."/>
            <person name="Lopes M.R."/>
            <person name="Hittinger C.T."/>
            <person name="Goeker M."/>
            <person name="Salamov A.A."/>
            <person name="Wisecaver J.H."/>
            <person name="Long T.M."/>
            <person name="Calvey C.H."/>
            <person name="Aerts A.L."/>
            <person name="Barry K.W."/>
            <person name="Choi C."/>
            <person name="Clum A."/>
            <person name="Coughlan A.Y."/>
            <person name="Deshpande S."/>
            <person name="Douglass A.P."/>
            <person name="Hanson S.J."/>
            <person name="Klenk H.-P."/>
            <person name="LaButti K.M."/>
            <person name="Lapidus A."/>
            <person name="Lindquist E.A."/>
            <person name="Lipzen A.M."/>
            <person name="Meier-Kolthoff J.P."/>
            <person name="Ohm R.A."/>
            <person name="Otillar R.P."/>
            <person name="Pangilinan J.L."/>
            <person name="Peng Y."/>
            <person name="Rokas A."/>
            <person name="Rosa C.A."/>
            <person name="Scheuner C."/>
            <person name="Sibirny A.A."/>
            <person name="Slot J.C."/>
            <person name="Stielow J.B."/>
            <person name="Sun H."/>
            <person name="Kurtzman C.P."/>
            <person name="Blackwell M."/>
            <person name="Grigoriev I.V."/>
            <person name="Jeffries T.W."/>
        </authorList>
    </citation>
    <scope>NUCLEOTIDE SEQUENCE [LARGE SCALE GENOMIC DNA]</scope>
    <source>
        <strain evidence="8 9">DSM 6958</strain>
    </source>
</reference>
<accession>A0A1E3PMP3</accession>
<feature type="transmembrane region" description="Helical" evidence="7">
    <location>
        <begin position="35"/>
        <end position="52"/>
    </location>
</feature>
<evidence type="ECO:0000256" key="3">
    <source>
        <dbReference type="ARBA" id="ARBA00022989"/>
    </source>
</evidence>
<dbReference type="InterPro" id="IPR045176">
    <property type="entry name" value="Got1"/>
</dbReference>
<keyword evidence="2 7" id="KW-0812">Transmembrane</keyword>
<dbReference type="Pfam" id="PF04178">
    <property type="entry name" value="Got1"/>
    <property type="match status" value="1"/>
</dbReference>
<keyword evidence="5 7" id="KW-0472">Membrane</keyword>
<evidence type="ECO:0000313" key="8">
    <source>
        <dbReference type="EMBL" id="ODQ66570.1"/>
    </source>
</evidence>
<organism evidence="8 9">
    <name type="scientific">Nadsonia fulvescens var. elongata DSM 6958</name>
    <dbReference type="NCBI Taxonomy" id="857566"/>
    <lineage>
        <taxon>Eukaryota</taxon>
        <taxon>Fungi</taxon>
        <taxon>Dikarya</taxon>
        <taxon>Ascomycota</taxon>
        <taxon>Saccharomycotina</taxon>
        <taxon>Dipodascomycetes</taxon>
        <taxon>Dipodascales</taxon>
        <taxon>Dipodascales incertae sedis</taxon>
        <taxon>Nadsonia</taxon>
    </lineage>
</organism>
<comment type="similarity">
    <text evidence="6">Belongs to the GOT1 family.</text>
</comment>
<dbReference type="GO" id="GO:0005829">
    <property type="term" value="C:cytosol"/>
    <property type="evidence" value="ECO:0007669"/>
    <property type="project" value="GOC"/>
</dbReference>
<protein>
    <submittedName>
        <fullName evidence="8">Got1-domain-containing protein</fullName>
    </submittedName>
</protein>
<feature type="transmembrane region" description="Helical" evidence="7">
    <location>
        <begin position="90"/>
        <end position="108"/>
    </location>
</feature>
<name>A0A1E3PMP3_9ASCO</name>
<dbReference type="AlphaFoldDB" id="A0A1E3PMP3"/>
<dbReference type="GO" id="GO:0000137">
    <property type="term" value="C:Golgi cis cisterna"/>
    <property type="evidence" value="ECO:0007669"/>
    <property type="project" value="TreeGrafter"/>
</dbReference>
<dbReference type="OrthoDB" id="204784at2759"/>
<dbReference type="PANTHER" id="PTHR21493">
    <property type="entry name" value="CGI-141-RELATED/LIPASE CONTAINING PROTEIN"/>
    <property type="match status" value="1"/>
</dbReference>
<evidence type="ECO:0000256" key="2">
    <source>
        <dbReference type="ARBA" id="ARBA00022692"/>
    </source>
</evidence>
<dbReference type="PANTHER" id="PTHR21493:SF9">
    <property type="entry name" value="GOLGI TRANSPORT PROTEIN 1-RELATED"/>
    <property type="match status" value="1"/>
</dbReference>
<sequence>MWLSDYQKAGIAFTAAGLFFFVLGVFTFFDAALLAFGNILFIIGITLIIGVQKTMVFFSRPAKARGSLCFVLGIVLILLKRSFIGFALESVGILALFGDFFSVILAFLRSMPIIGPLLSNRFVAPALDRLAGVRILPM</sequence>
<evidence type="ECO:0000256" key="7">
    <source>
        <dbReference type="SAM" id="Phobius"/>
    </source>
</evidence>
<gene>
    <name evidence="8" type="ORF">NADFUDRAFT_50486</name>
</gene>
<evidence type="ECO:0000256" key="4">
    <source>
        <dbReference type="ARBA" id="ARBA00023034"/>
    </source>
</evidence>
<dbReference type="GO" id="GO:0006888">
    <property type="term" value="P:endoplasmic reticulum to Golgi vesicle-mediated transport"/>
    <property type="evidence" value="ECO:0007669"/>
    <property type="project" value="InterPro"/>
</dbReference>
<dbReference type="GO" id="GO:0000139">
    <property type="term" value="C:Golgi membrane"/>
    <property type="evidence" value="ECO:0007669"/>
    <property type="project" value="UniProtKB-SubCell"/>
</dbReference>
<proteinExistence type="inferred from homology"/>
<feature type="transmembrane region" description="Helical" evidence="7">
    <location>
        <begin position="64"/>
        <end position="84"/>
    </location>
</feature>
<dbReference type="InterPro" id="IPR007305">
    <property type="entry name" value="Vesicle_transpt_Got1/SFT2"/>
</dbReference>
<dbReference type="EMBL" id="KV454408">
    <property type="protein sequence ID" value="ODQ66570.1"/>
    <property type="molecule type" value="Genomic_DNA"/>
</dbReference>
<evidence type="ECO:0000313" key="9">
    <source>
        <dbReference type="Proteomes" id="UP000095009"/>
    </source>
</evidence>
<dbReference type="GO" id="GO:0030134">
    <property type="term" value="C:COPII-coated ER to Golgi transport vesicle"/>
    <property type="evidence" value="ECO:0007669"/>
    <property type="project" value="TreeGrafter"/>
</dbReference>
<keyword evidence="4" id="KW-0333">Golgi apparatus</keyword>
<evidence type="ECO:0000256" key="6">
    <source>
        <dbReference type="ARBA" id="ARBA00025799"/>
    </source>
</evidence>
<feature type="transmembrane region" description="Helical" evidence="7">
    <location>
        <begin position="9"/>
        <end position="29"/>
    </location>
</feature>
<dbReference type="GO" id="GO:0042147">
    <property type="term" value="P:retrograde transport, endosome to Golgi"/>
    <property type="evidence" value="ECO:0007669"/>
    <property type="project" value="InterPro"/>
</dbReference>
<dbReference type="Proteomes" id="UP000095009">
    <property type="component" value="Unassembled WGS sequence"/>
</dbReference>
<keyword evidence="3 7" id="KW-1133">Transmembrane helix</keyword>
<keyword evidence="9" id="KW-1185">Reference proteome</keyword>